<evidence type="ECO:0000313" key="8">
    <source>
        <dbReference type="EMBL" id="KHJ31140.1"/>
    </source>
</evidence>
<dbReference type="HOGENOM" id="CLU_046496_0_0_1"/>
<evidence type="ECO:0000259" key="7">
    <source>
        <dbReference type="Pfam" id="PF08543"/>
    </source>
</evidence>
<reference evidence="8 9" key="1">
    <citation type="journal article" date="2014" name="BMC Genomics">
        <title>Adaptive genomic structural variation in the grape powdery mildew pathogen, Erysiphe necator.</title>
        <authorList>
            <person name="Jones L."/>
            <person name="Riaz S."/>
            <person name="Morales-Cruz A."/>
            <person name="Amrine K.C."/>
            <person name="McGuire B."/>
            <person name="Gubler W.D."/>
            <person name="Walker M.A."/>
            <person name="Cantu D."/>
        </authorList>
    </citation>
    <scope>NUCLEOTIDE SEQUENCE [LARGE SCALE GENOMIC DNA]</scope>
    <source>
        <strain evidence="9">c</strain>
    </source>
</reference>
<dbReference type="STRING" id="52586.A0A0B1P1H3"/>
<proteinExistence type="inferred from homology"/>
<accession>A0A0B1P1H3</accession>
<dbReference type="EMBL" id="JNVN01003217">
    <property type="protein sequence ID" value="KHJ31140.1"/>
    <property type="molecule type" value="Genomic_DNA"/>
</dbReference>
<dbReference type="GO" id="GO:0009443">
    <property type="term" value="P:pyridoxal 5'-phosphate salvage"/>
    <property type="evidence" value="ECO:0007669"/>
    <property type="project" value="InterPro"/>
</dbReference>
<evidence type="ECO:0000256" key="3">
    <source>
        <dbReference type="ARBA" id="ARBA00022679"/>
    </source>
</evidence>
<sequence>MATLILQSLGCDVAAINTVQLSNHLGYGRARGSRTTPLEIIEIWAGLNEAGLNNFDILLSGYLPDESFIDSVLRIVRESRQNNRKNSKETLFWLLDPVMGDNGRFYVSETIIPAYKQALPYADLILPNHFEAEILSEVKILDVKTLETALSTLHSRFNVPHVIITSLNLTYPGVDKNSLIIAGSSMKSDKSPRIFIVKVPKIDCLFSGTGDMFSALTLVRFREAVCEIPGLTQVSHWLSLDSVRSIDLPLAKAAENVLASMHEILTISIKCRDEEMNAYYEMVGGVEAANANENASRKHKAALAKAAEVRISRNLPLLKYPMKMFNAIEL</sequence>
<gene>
    <name evidence="8" type="ORF">EV44_g0204</name>
</gene>
<keyword evidence="4" id="KW-0547">Nucleotide-binding</keyword>
<dbReference type="GO" id="GO:0008478">
    <property type="term" value="F:pyridoxal kinase activity"/>
    <property type="evidence" value="ECO:0007669"/>
    <property type="project" value="UniProtKB-EC"/>
</dbReference>
<dbReference type="PANTHER" id="PTHR10534:SF2">
    <property type="entry name" value="PYRIDOXAL KINASE"/>
    <property type="match status" value="1"/>
</dbReference>
<keyword evidence="9" id="KW-1185">Reference proteome</keyword>
<feature type="domain" description="Pyridoxamine kinase/Phosphomethylpyrimidine kinase" evidence="7">
    <location>
        <begin position="92"/>
        <end position="196"/>
    </location>
</feature>
<organism evidence="8 9">
    <name type="scientific">Uncinula necator</name>
    <name type="common">Grape powdery mildew</name>
    <dbReference type="NCBI Taxonomy" id="52586"/>
    <lineage>
        <taxon>Eukaryota</taxon>
        <taxon>Fungi</taxon>
        <taxon>Dikarya</taxon>
        <taxon>Ascomycota</taxon>
        <taxon>Pezizomycotina</taxon>
        <taxon>Leotiomycetes</taxon>
        <taxon>Erysiphales</taxon>
        <taxon>Erysiphaceae</taxon>
        <taxon>Erysiphe</taxon>
    </lineage>
</organism>
<evidence type="ECO:0000256" key="5">
    <source>
        <dbReference type="ARBA" id="ARBA00022777"/>
    </source>
</evidence>
<evidence type="ECO:0000256" key="1">
    <source>
        <dbReference type="ARBA" id="ARBA00008805"/>
    </source>
</evidence>
<dbReference type="InterPro" id="IPR029056">
    <property type="entry name" value="Ribokinase-like"/>
</dbReference>
<evidence type="ECO:0000313" key="9">
    <source>
        <dbReference type="Proteomes" id="UP000030854"/>
    </source>
</evidence>
<dbReference type="Proteomes" id="UP000030854">
    <property type="component" value="Unassembled WGS sequence"/>
</dbReference>
<evidence type="ECO:0000256" key="4">
    <source>
        <dbReference type="ARBA" id="ARBA00022741"/>
    </source>
</evidence>
<evidence type="ECO:0000256" key="6">
    <source>
        <dbReference type="ARBA" id="ARBA00022840"/>
    </source>
</evidence>
<comment type="caution">
    <text evidence="8">The sequence shown here is derived from an EMBL/GenBank/DDBJ whole genome shotgun (WGS) entry which is preliminary data.</text>
</comment>
<dbReference type="SUPFAM" id="SSF53613">
    <property type="entry name" value="Ribokinase-like"/>
    <property type="match status" value="1"/>
</dbReference>
<dbReference type="Gene3D" id="3.40.1190.20">
    <property type="match status" value="1"/>
</dbReference>
<name>A0A0B1P1H3_UNCNE</name>
<dbReference type="CDD" id="cd01173">
    <property type="entry name" value="pyridoxal_pyridoxamine_kinase"/>
    <property type="match status" value="1"/>
</dbReference>
<evidence type="ECO:0000256" key="2">
    <source>
        <dbReference type="ARBA" id="ARBA00012104"/>
    </source>
</evidence>
<dbReference type="AlphaFoldDB" id="A0A0B1P1H3"/>
<dbReference type="GO" id="GO:0005524">
    <property type="term" value="F:ATP binding"/>
    <property type="evidence" value="ECO:0007669"/>
    <property type="project" value="UniProtKB-KW"/>
</dbReference>
<dbReference type="InterPro" id="IPR013749">
    <property type="entry name" value="PM/HMP-P_kinase-1"/>
</dbReference>
<keyword evidence="3" id="KW-0808">Transferase</keyword>
<keyword evidence="5 8" id="KW-0418">Kinase</keyword>
<protein>
    <recommendedName>
        <fullName evidence="2">pyridoxal kinase</fullName>
        <ecNumber evidence="2">2.7.1.35</ecNumber>
    </recommendedName>
</protein>
<dbReference type="InterPro" id="IPR004625">
    <property type="entry name" value="PyrdxlKinase"/>
</dbReference>
<keyword evidence="6" id="KW-0067">ATP-binding</keyword>
<dbReference type="OMA" id="WEGLKQS"/>
<dbReference type="GO" id="GO:0005829">
    <property type="term" value="C:cytosol"/>
    <property type="evidence" value="ECO:0007669"/>
    <property type="project" value="TreeGrafter"/>
</dbReference>
<dbReference type="PANTHER" id="PTHR10534">
    <property type="entry name" value="PYRIDOXAL KINASE"/>
    <property type="match status" value="1"/>
</dbReference>
<comment type="similarity">
    <text evidence="1">Belongs to the pyridoxine kinase family.</text>
</comment>
<dbReference type="Pfam" id="PF08543">
    <property type="entry name" value="Phos_pyr_kin"/>
    <property type="match status" value="1"/>
</dbReference>
<dbReference type="EC" id="2.7.1.35" evidence="2"/>